<dbReference type="Pfam" id="PF21997">
    <property type="entry name" value="DUF6928"/>
    <property type="match status" value="1"/>
</dbReference>
<accession>A0ABS8AEN7</accession>
<evidence type="ECO:0008006" key="3">
    <source>
        <dbReference type="Google" id="ProtNLM"/>
    </source>
</evidence>
<organism evidence="1 2">
    <name type="scientific">Hymenobacter nitidus</name>
    <dbReference type="NCBI Taxonomy" id="2880929"/>
    <lineage>
        <taxon>Bacteria</taxon>
        <taxon>Pseudomonadati</taxon>
        <taxon>Bacteroidota</taxon>
        <taxon>Cytophagia</taxon>
        <taxon>Cytophagales</taxon>
        <taxon>Hymenobacteraceae</taxon>
        <taxon>Hymenobacter</taxon>
    </lineage>
</organism>
<dbReference type="RefSeq" id="WP_226184438.1">
    <property type="nucleotide sequence ID" value="NZ_JAJADQ010000003.1"/>
</dbReference>
<dbReference type="InterPro" id="IPR053847">
    <property type="entry name" value="DUF6928"/>
</dbReference>
<keyword evidence="2" id="KW-1185">Reference proteome</keyword>
<comment type="caution">
    <text evidence="1">The sequence shown here is derived from an EMBL/GenBank/DDBJ whole genome shotgun (WGS) entry which is preliminary data.</text>
</comment>
<reference evidence="1" key="1">
    <citation type="submission" date="2021-10" db="EMBL/GenBank/DDBJ databases">
        <authorList>
            <person name="Dean J.D."/>
            <person name="Kim M.K."/>
            <person name="Newey C.N."/>
            <person name="Stoker T.S."/>
            <person name="Thompson D.W."/>
            <person name="Grose J.H."/>
        </authorList>
    </citation>
    <scope>NUCLEOTIDE SEQUENCE</scope>
    <source>
        <strain evidence="1">BT635</strain>
    </source>
</reference>
<dbReference type="EMBL" id="JAJADQ010000003">
    <property type="protein sequence ID" value="MCB2377469.1"/>
    <property type="molecule type" value="Genomic_DNA"/>
</dbReference>
<evidence type="ECO:0000313" key="1">
    <source>
        <dbReference type="EMBL" id="MCB2377469.1"/>
    </source>
</evidence>
<evidence type="ECO:0000313" key="2">
    <source>
        <dbReference type="Proteomes" id="UP001165297"/>
    </source>
</evidence>
<name>A0ABS8AEN7_9BACT</name>
<proteinExistence type="predicted"/>
<protein>
    <recommendedName>
        <fullName evidence="3">DUF3846 domain-containing protein</fullName>
    </recommendedName>
</protein>
<gene>
    <name evidence="1" type="ORF">LGH70_07745</name>
</gene>
<sequence length="203" mass="23318">MGWKASLVIINRTIEMTVPELIKKLGGSQVTYTLASTLEKAIYPEENKLYVGFYQGNTIICDADLPLIFYDEGLSEVEKNFIKIFPEAEIAALSLDSFDNFYGYALLEKGKKTRVKVGDCQVSLRLEVGKPLPEEREIYENSIFRDDKTRLFRIGDDIGTKYTEDAVGEEFVFEIAKRFLGDRLDSRELDKLFFEVPFQCYVK</sequence>
<dbReference type="Proteomes" id="UP001165297">
    <property type="component" value="Unassembled WGS sequence"/>
</dbReference>